<evidence type="ECO:0000256" key="10">
    <source>
        <dbReference type="ARBA" id="ARBA00047905"/>
    </source>
</evidence>
<dbReference type="InterPro" id="IPR001312">
    <property type="entry name" value="Hexokinase"/>
</dbReference>
<dbReference type="PANTHER" id="PTHR19443:SF16">
    <property type="entry name" value="HEXOKINASE TYPE 1-RELATED"/>
    <property type="match status" value="1"/>
</dbReference>
<dbReference type="InterPro" id="IPR043129">
    <property type="entry name" value="ATPase_NBD"/>
</dbReference>
<reference evidence="14 15" key="1">
    <citation type="submission" date="2018-04" db="EMBL/GenBank/DDBJ databases">
        <authorList>
            <person name="Vogel A."/>
        </authorList>
    </citation>
    <scope>NUCLEOTIDE SEQUENCE [LARGE SCALE GENOMIC DNA]</scope>
</reference>
<dbReference type="InterPro" id="IPR022672">
    <property type="entry name" value="Hexokinase_N"/>
</dbReference>
<comment type="pathway">
    <text evidence="2">Carbohydrate metabolism; hexose metabolism.</text>
</comment>
<dbReference type="CDD" id="cd24020">
    <property type="entry name" value="ASKHA_NBD_HK_plant"/>
    <property type="match status" value="1"/>
</dbReference>
<evidence type="ECO:0000256" key="9">
    <source>
        <dbReference type="ARBA" id="ARBA00044613"/>
    </source>
</evidence>
<dbReference type="SUPFAM" id="SSF53067">
    <property type="entry name" value="Actin-like ATPase domain"/>
    <property type="match status" value="2"/>
</dbReference>
<dbReference type="Gene3D" id="3.40.367.20">
    <property type="match status" value="1"/>
</dbReference>
<dbReference type="Proteomes" id="UP000595140">
    <property type="component" value="Unassembled WGS sequence"/>
</dbReference>
<dbReference type="EC" id="2.7.1.-" evidence="11"/>
<dbReference type="GO" id="GO:0005739">
    <property type="term" value="C:mitochondrion"/>
    <property type="evidence" value="ECO:0007669"/>
    <property type="project" value="TreeGrafter"/>
</dbReference>
<proteinExistence type="inferred from homology"/>
<comment type="catalytic activity">
    <reaction evidence="9">
        <text>a D-hexose + ATP = a D-hexose 6-phosphate + ADP + H(+)</text>
        <dbReference type="Rhea" id="RHEA:22740"/>
        <dbReference type="ChEBI" id="CHEBI:4194"/>
        <dbReference type="ChEBI" id="CHEBI:15378"/>
        <dbReference type="ChEBI" id="CHEBI:30616"/>
        <dbReference type="ChEBI" id="CHEBI:229467"/>
        <dbReference type="ChEBI" id="CHEBI:456216"/>
        <dbReference type="EC" id="2.7.1.1"/>
    </reaction>
    <physiologicalReaction direction="left-to-right" evidence="9">
        <dbReference type="Rhea" id="RHEA:22741"/>
    </physiologicalReaction>
</comment>
<dbReference type="UniPathway" id="UPA00109">
    <property type="reaction ID" value="UER00180"/>
</dbReference>
<dbReference type="GO" id="GO:0004340">
    <property type="term" value="F:glucokinase activity"/>
    <property type="evidence" value="ECO:0007669"/>
    <property type="project" value="TreeGrafter"/>
</dbReference>
<dbReference type="GO" id="GO:0005536">
    <property type="term" value="F:D-glucose binding"/>
    <property type="evidence" value="ECO:0007669"/>
    <property type="project" value="InterPro"/>
</dbReference>
<evidence type="ECO:0000259" key="13">
    <source>
        <dbReference type="Pfam" id="PF03727"/>
    </source>
</evidence>
<evidence type="ECO:0000256" key="1">
    <source>
        <dbReference type="ARBA" id="ARBA00004888"/>
    </source>
</evidence>
<evidence type="ECO:0000259" key="12">
    <source>
        <dbReference type="Pfam" id="PF00349"/>
    </source>
</evidence>
<keyword evidence="5 11" id="KW-0547">Nucleotide-binding</keyword>
<evidence type="ECO:0000256" key="7">
    <source>
        <dbReference type="ARBA" id="ARBA00022840"/>
    </source>
</evidence>
<dbReference type="PRINTS" id="PR00475">
    <property type="entry name" value="HEXOKINASE"/>
</dbReference>
<evidence type="ECO:0000313" key="14">
    <source>
        <dbReference type="EMBL" id="VFQ63037.1"/>
    </source>
</evidence>
<dbReference type="EMBL" id="OOIL02000262">
    <property type="protein sequence ID" value="VFQ63037.1"/>
    <property type="molecule type" value="Genomic_DNA"/>
</dbReference>
<dbReference type="PANTHER" id="PTHR19443">
    <property type="entry name" value="HEXOKINASE"/>
    <property type="match status" value="1"/>
</dbReference>
<keyword evidence="4 11" id="KW-0808">Transferase</keyword>
<dbReference type="GO" id="GO:0006096">
    <property type="term" value="P:glycolytic process"/>
    <property type="evidence" value="ECO:0007669"/>
    <property type="project" value="UniProtKB-UniPathway"/>
</dbReference>
<keyword evidence="15" id="KW-1185">Reference proteome</keyword>
<evidence type="ECO:0000313" key="15">
    <source>
        <dbReference type="Proteomes" id="UP000595140"/>
    </source>
</evidence>
<evidence type="ECO:0000256" key="5">
    <source>
        <dbReference type="ARBA" id="ARBA00022741"/>
    </source>
</evidence>
<dbReference type="UniPathway" id="UPA00242"/>
<gene>
    <name evidence="14" type="ORF">CCAM_LOCUS4813</name>
</gene>
<dbReference type="GO" id="GO:0005829">
    <property type="term" value="C:cytosol"/>
    <property type="evidence" value="ECO:0007669"/>
    <property type="project" value="TreeGrafter"/>
</dbReference>
<dbReference type="GO" id="GO:0001678">
    <property type="term" value="P:intracellular glucose homeostasis"/>
    <property type="evidence" value="ECO:0007669"/>
    <property type="project" value="InterPro"/>
</dbReference>
<comment type="pathway">
    <text evidence="1">Carbohydrate degradation; glycolysis; D-glyceraldehyde 3-phosphate and glycerone phosphate from D-glucose: step 1/4.</text>
</comment>
<dbReference type="Gene3D" id="3.30.420.40">
    <property type="match status" value="1"/>
</dbReference>
<name>A0A484KIQ6_9ASTE</name>
<organism evidence="14 15">
    <name type="scientific">Cuscuta campestris</name>
    <dbReference type="NCBI Taxonomy" id="132261"/>
    <lineage>
        <taxon>Eukaryota</taxon>
        <taxon>Viridiplantae</taxon>
        <taxon>Streptophyta</taxon>
        <taxon>Embryophyta</taxon>
        <taxon>Tracheophyta</taxon>
        <taxon>Spermatophyta</taxon>
        <taxon>Magnoliopsida</taxon>
        <taxon>eudicotyledons</taxon>
        <taxon>Gunneridae</taxon>
        <taxon>Pentapetalae</taxon>
        <taxon>asterids</taxon>
        <taxon>lamiids</taxon>
        <taxon>Solanales</taxon>
        <taxon>Convolvulaceae</taxon>
        <taxon>Cuscuteae</taxon>
        <taxon>Cuscuta</taxon>
        <taxon>Cuscuta subgen. Grammica</taxon>
        <taxon>Cuscuta sect. Cleistogrammica</taxon>
    </lineage>
</organism>
<evidence type="ECO:0000256" key="11">
    <source>
        <dbReference type="RuleBase" id="RU362007"/>
    </source>
</evidence>
<dbReference type="PROSITE" id="PS51748">
    <property type="entry name" value="HEXOKINASE_2"/>
    <property type="match status" value="1"/>
</dbReference>
<comment type="catalytic activity">
    <reaction evidence="10">
        <text>D-fructose + ATP = D-fructose 6-phosphate + ADP + H(+)</text>
        <dbReference type="Rhea" id="RHEA:16125"/>
        <dbReference type="ChEBI" id="CHEBI:15378"/>
        <dbReference type="ChEBI" id="CHEBI:30616"/>
        <dbReference type="ChEBI" id="CHEBI:37721"/>
        <dbReference type="ChEBI" id="CHEBI:61527"/>
        <dbReference type="ChEBI" id="CHEBI:456216"/>
        <dbReference type="EC" id="2.7.1.1"/>
    </reaction>
    <physiologicalReaction direction="left-to-right" evidence="10">
        <dbReference type="Rhea" id="RHEA:16126"/>
    </physiologicalReaction>
</comment>
<dbReference type="GO" id="GO:0006006">
    <property type="term" value="P:glucose metabolic process"/>
    <property type="evidence" value="ECO:0007669"/>
    <property type="project" value="TreeGrafter"/>
</dbReference>
<dbReference type="FunFam" id="3.40.367.20:FF:000003">
    <property type="entry name" value="Phosphotransferase"/>
    <property type="match status" value="1"/>
</dbReference>
<evidence type="ECO:0000256" key="3">
    <source>
        <dbReference type="ARBA" id="ARBA00009225"/>
    </source>
</evidence>
<dbReference type="Pfam" id="PF03727">
    <property type="entry name" value="Hexokinase_2"/>
    <property type="match status" value="1"/>
</dbReference>
<dbReference type="GO" id="GO:0005524">
    <property type="term" value="F:ATP binding"/>
    <property type="evidence" value="ECO:0007669"/>
    <property type="project" value="UniProtKB-UniRule"/>
</dbReference>
<dbReference type="Pfam" id="PF00349">
    <property type="entry name" value="Hexokinase_1"/>
    <property type="match status" value="1"/>
</dbReference>
<keyword evidence="8 11" id="KW-0324">Glycolysis</keyword>
<keyword evidence="7 11" id="KW-0067">ATP-binding</keyword>
<sequence>MRVQLGGKGKGIVNREFQEVSIPPHLMAGSSSDSLFDFIATTLAAFVQKEEEGDEFHLPLGRQRELGFTFSFPIRQTSIASGTLIKWTKGFSIEETVGLDVVEELRKGMERAGLDIRVAALVNDTVGTLAGGRYSNPDVIAAVILGTGTNAAYVERANAIPKWKGSLPKSGEMVINMEWGNFRTSHLPLSDYDHLLDIESLNPGEQLFEKLVSGMYLGEIVRRVLLRLAEEANLFGDTVPPKLRIPFILKTPDMSAMHEDTSADLNVVGDKLKDVFEVPNSSLRTREVVVEVCDVIATRGARLSAAGIAGILKKLGRDAAKAGDEEGKKSVVAVDGGLFEHYNKFRSCMEGALKELLGEAYSSLVIELANDGSGVGAALVAASHSQYVESTVAQ</sequence>
<dbReference type="OrthoDB" id="419537at2759"/>
<feature type="domain" description="Hexokinase N-terminal" evidence="12">
    <location>
        <begin position="2"/>
        <end position="134"/>
    </location>
</feature>
<dbReference type="InterPro" id="IPR022673">
    <property type="entry name" value="Hexokinase_C"/>
</dbReference>
<protein>
    <recommendedName>
        <fullName evidence="11">Phosphotransferase</fullName>
        <ecNumber evidence="11">2.7.1.-</ecNumber>
    </recommendedName>
</protein>
<evidence type="ECO:0000256" key="8">
    <source>
        <dbReference type="ARBA" id="ARBA00023152"/>
    </source>
</evidence>
<dbReference type="GO" id="GO:0008865">
    <property type="term" value="F:fructokinase activity"/>
    <property type="evidence" value="ECO:0007669"/>
    <property type="project" value="TreeGrafter"/>
</dbReference>
<dbReference type="AlphaFoldDB" id="A0A484KIQ6"/>
<evidence type="ECO:0000256" key="2">
    <source>
        <dbReference type="ARBA" id="ARBA00005028"/>
    </source>
</evidence>
<comment type="similarity">
    <text evidence="3 11">Belongs to the hexokinase family.</text>
</comment>
<evidence type="ECO:0000256" key="4">
    <source>
        <dbReference type="ARBA" id="ARBA00022679"/>
    </source>
</evidence>
<feature type="domain" description="Hexokinase C-terminal" evidence="13">
    <location>
        <begin position="141"/>
        <end position="382"/>
    </location>
</feature>
<evidence type="ECO:0000256" key="6">
    <source>
        <dbReference type="ARBA" id="ARBA00022777"/>
    </source>
</evidence>
<accession>A0A484KIQ6</accession>
<keyword evidence="6 11" id="KW-0418">Kinase</keyword>